<dbReference type="SMART" id="SM00066">
    <property type="entry name" value="GAL4"/>
    <property type="match status" value="1"/>
</dbReference>
<proteinExistence type="predicted"/>
<dbReference type="EMBL" id="ML978066">
    <property type="protein sequence ID" value="KAF2020475.1"/>
    <property type="molecule type" value="Genomic_DNA"/>
</dbReference>
<dbReference type="GO" id="GO:0000981">
    <property type="term" value="F:DNA-binding transcription factor activity, RNA polymerase II-specific"/>
    <property type="evidence" value="ECO:0007669"/>
    <property type="project" value="InterPro"/>
</dbReference>
<dbReference type="InterPro" id="IPR001138">
    <property type="entry name" value="Zn2Cys6_DnaBD"/>
</dbReference>
<protein>
    <recommendedName>
        <fullName evidence="2">Zn(2)-C6 fungal-type domain-containing protein</fullName>
    </recommendedName>
</protein>
<gene>
    <name evidence="3" type="ORF">BU24DRAFT_403585</name>
</gene>
<dbReference type="Pfam" id="PF00172">
    <property type="entry name" value="Zn_clus"/>
    <property type="match status" value="1"/>
</dbReference>
<dbReference type="Pfam" id="PF11951">
    <property type="entry name" value="Fungal_trans_2"/>
    <property type="match status" value="1"/>
</dbReference>
<organism evidence="3 4">
    <name type="scientific">Aaosphaeria arxii CBS 175.79</name>
    <dbReference type="NCBI Taxonomy" id="1450172"/>
    <lineage>
        <taxon>Eukaryota</taxon>
        <taxon>Fungi</taxon>
        <taxon>Dikarya</taxon>
        <taxon>Ascomycota</taxon>
        <taxon>Pezizomycotina</taxon>
        <taxon>Dothideomycetes</taxon>
        <taxon>Pleosporomycetidae</taxon>
        <taxon>Pleosporales</taxon>
        <taxon>Pleosporales incertae sedis</taxon>
        <taxon>Aaosphaeria</taxon>
    </lineage>
</organism>
<dbReference type="CDD" id="cd00067">
    <property type="entry name" value="GAL4"/>
    <property type="match status" value="1"/>
</dbReference>
<dbReference type="SUPFAM" id="SSF57701">
    <property type="entry name" value="Zn2/Cys6 DNA-binding domain"/>
    <property type="match status" value="1"/>
</dbReference>
<dbReference type="InterPro" id="IPR053178">
    <property type="entry name" value="Osmoadaptation_assoc"/>
</dbReference>
<dbReference type="PROSITE" id="PS50048">
    <property type="entry name" value="ZN2_CY6_FUNGAL_2"/>
    <property type="match status" value="1"/>
</dbReference>
<dbReference type="PANTHER" id="PTHR38111">
    <property type="entry name" value="ZN(2)-C6 FUNGAL-TYPE DOMAIN-CONTAINING PROTEIN-RELATED"/>
    <property type="match status" value="1"/>
</dbReference>
<dbReference type="Proteomes" id="UP000799778">
    <property type="component" value="Unassembled WGS sequence"/>
</dbReference>
<dbReference type="GO" id="GO:0008270">
    <property type="term" value="F:zinc ion binding"/>
    <property type="evidence" value="ECO:0007669"/>
    <property type="project" value="InterPro"/>
</dbReference>
<feature type="domain" description="Zn(2)-C6 fungal-type" evidence="2">
    <location>
        <begin position="10"/>
        <end position="38"/>
    </location>
</feature>
<dbReference type="InterPro" id="IPR021858">
    <property type="entry name" value="Fun_TF"/>
</dbReference>
<dbReference type="RefSeq" id="XP_033388814.1">
    <property type="nucleotide sequence ID" value="XM_033525578.1"/>
</dbReference>
<sequence length="497" mass="55437">MVSRGGRSKGCSNCRRRRIKCDETPPTCQRCHKRGLECDGPRSTTWINASAKSTPISGVQSIPGQNSNLPNELSLVAFRDDICLTYTRKKLLRGGPVELACNAVFLKSDMDPGIDLLKSAILSLATTFYGSRHQQKALMNTGYKQYGSVLLRLNQHLAQTQLQTTNETLLTALTCMLLEIFLPTGPNHFLKHIQGIETILELRGPPTCPYSQDTLVLFHGLRVLSIISGLATSRASIYAREEWKNLPRLHEDDAGQLRHQVFDILADCTQLMSRRDFALQSADPSHRLSVIEDAECLFQKLERLHPKWEAFNEKEMHKPSSDVARKVRIANFRSATVHMLYYTGYILIVEILNTLQPSLNNVALRASGADNLMKSVELKLFEQSTGAFESNTIGFVATKIAWQAIGGYHTPEGRRLAKLIRKNAKGIFAVGAWETDVVFQTPHPNELALDRIQIASDLERPQEPTQASLIDNGPGFAPLDSESICLVEMMWSQHSAA</sequence>
<evidence type="ECO:0000313" key="4">
    <source>
        <dbReference type="Proteomes" id="UP000799778"/>
    </source>
</evidence>
<keyword evidence="1" id="KW-0539">Nucleus</keyword>
<dbReference type="PANTHER" id="PTHR38111:SF2">
    <property type="entry name" value="FINGER DOMAIN PROTEIN, PUTATIVE (AFU_ORTHOLOGUE AFUA_1G01560)-RELATED"/>
    <property type="match status" value="1"/>
</dbReference>
<dbReference type="InterPro" id="IPR036864">
    <property type="entry name" value="Zn2-C6_fun-type_DNA-bd_sf"/>
</dbReference>
<keyword evidence="4" id="KW-1185">Reference proteome</keyword>
<accession>A0A6A5Y4G8</accession>
<evidence type="ECO:0000256" key="1">
    <source>
        <dbReference type="ARBA" id="ARBA00023242"/>
    </source>
</evidence>
<evidence type="ECO:0000313" key="3">
    <source>
        <dbReference type="EMBL" id="KAF2020475.1"/>
    </source>
</evidence>
<name>A0A6A5Y4G8_9PLEO</name>
<dbReference type="OrthoDB" id="5126878at2759"/>
<evidence type="ECO:0000259" key="2">
    <source>
        <dbReference type="PROSITE" id="PS50048"/>
    </source>
</evidence>
<dbReference type="Gene3D" id="4.10.240.10">
    <property type="entry name" value="Zn(2)-C6 fungal-type DNA-binding domain"/>
    <property type="match status" value="1"/>
</dbReference>
<dbReference type="PROSITE" id="PS00463">
    <property type="entry name" value="ZN2_CY6_FUNGAL_1"/>
    <property type="match status" value="1"/>
</dbReference>
<dbReference type="GeneID" id="54282975"/>
<dbReference type="AlphaFoldDB" id="A0A6A5Y4G8"/>
<reference evidence="3" key="1">
    <citation type="journal article" date="2020" name="Stud. Mycol.">
        <title>101 Dothideomycetes genomes: a test case for predicting lifestyles and emergence of pathogens.</title>
        <authorList>
            <person name="Haridas S."/>
            <person name="Albert R."/>
            <person name="Binder M."/>
            <person name="Bloem J."/>
            <person name="Labutti K."/>
            <person name="Salamov A."/>
            <person name="Andreopoulos B."/>
            <person name="Baker S."/>
            <person name="Barry K."/>
            <person name="Bills G."/>
            <person name="Bluhm B."/>
            <person name="Cannon C."/>
            <person name="Castanera R."/>
            <person name="Culley D."/>
            <person name="Daum C."/>
            <person name="Ezra D."/>
            <person name="Gonzalez J."/>
            <person name="Henrissat B."/>
            <person name="Kuo A."/>
            <person name="Liang C."/>
            <person name="Lipzen A."/>
            <person name="Lutzoni F."/>
            <person name="Magnuson J."/>
            <person name="Mondo S."/>
            <person name="Nolan M."/>
            <person name="Ohm R."/>
            <person name="Pangilinan J."/>
            <person name="Park H.-J."/>
            <person name="Ramirez L."/>
            <person name="Alfaro M."/>
            <person name="Sun H."/>
            <person name="Tritt A."/>
            <person name="Yoshinaga Y."/>
            <person name="Zwiers L.-H."/>
            <person name="Turgeon B."/>
            <person name="Goodwin S."/>
            <person name="Spatafora J."/>
            <person name="Crous P."/>
            <person name="Grigoriev I."/>
        </authorList>
    </citation>
    <scope>NUCLEOTIDE SEQUENCE</scope>
    <source>
        <strain evidence="3">CBS 175.79</strain>
    </source>
</reference>